<proteinExistence type="predicted"/>
<organism evidence="1 2">
    <name type="scientific">Gossypium hirsutum</name>
    <name type="common">Upland cotton</name>
    <name type="synonym">Gossypium mexicanum</name>
    <dbReference type="NCBI Taxonomy" id="3635"/>
    <lineage>
        <taxon>Eukaryota</taxon>
        <taxon>Viridiplantae</taxon>
        <taxon>Streptophyta</taxon>
        <taxon>Embryophyta</taxon>
        <taxon>Tracheophyta</taxon>
        <taxon>Spermatophyta</taxon>
        <taxon>Magnoliopsida</taxon>
        <taxon>eudicotyledons</taxon>
        <taxon>Gunneridae</taxon>
        <taxon>Pentapetalae</taxon>
        <taxon>rosids</taxon>
        <taxon>malvids</taxon>
        <taxon>Malvales</taxon>
        <taxon>Malvaceae</taxon>
        <taxon>Malvoideae</taxon>
        <taxon>Gossypium</taxon>
    </lineage>
</organism>
<dbReference type="InterPro" id="IPR038947">
    <property type="entry name" value="At3g27210-like"/>
</dbReference>
<dbReference type="PANTHER" id="PTHR34280">
    <property type="entry name" value="OS01G0920100 PROTEIN"/>
    <property type="match status" value="1"/>
</dbReference>
<dbReference type="RefSeq" id="XP_016712951.1">
    <property type="nucleotide sequence ID" value="XM_016857462.2"/>
</dbReference>
<protein>
    <submittedName>
        <fullName evidence="2">Uncharacterized protein At3g27210 isoform X1</fullName>
    </submittedName>
</protein>
<dbReference type="PaxDb" id="3635-A0A1U8LEC9"/>
<sequence length="242" mass="26188">MGSCASVHKSSQESAMKVGLSLGSKTDNIIIPPSPVKEKSDAVNGDFTHNSHSFSTFKDLGSKDETFFDSRAYLDSDCDDDFLSVSGDFTPSRGNTPVHHNSISIGVPKIHKAIDEGSPGSCSEASPGKKKKLVELFRDSVKEDQDVNELNTSINQHTANGKLECKPTIQDILPPKSANGTPYVTQANSQCSSERTANGDNLMFKEKSVRSAQRCLPSLVLCSSSSERRKKMSPATDVKYKP</sequence>
<evidence type="ECO:0000313" key="1">
    <source>
        <dbReference type="Proteomes" id="UP000818029"/>
    </source>
</evidence>
<dbReference type="PANTHER" id="PTHR34280:SF2">
    <property type="entry name" value="OS01G0920100 PROTEIN"/>
    <property type="match status" value="1"/>
</dbReference>
<dbReference type="Proteomes" id="UP000818029">
    <property type="component" value="Chromosome A07"/>
</dbReference>
<dbReference type="AlphaFoldDB" id="A0A1U8LEC9"/>
<dbReference type="OrthoDB" id="1925325at2759"/>
<accession>A0A1U8LEC9</accession>
<dbReference type="STRING" id="3635.A0A1U8LEC9"/>
<reference evidence="1" key="1">
    <citation type="journal article" date="2020" name="Nat. Genet.">
        <title>Genomic diversifications of five Gossypium allopolyploid species and their impact on cotton improvement.</title>
        <authorList>
            <person name="Chen Z.J."/>
            <person name="Sreedasyam A."/>
            <person name="Ando A."/>
            <person name="Song Q."/>
            <person name="De Santiago L.M."/>
            <person name="Hulse-Kemp A.M."/>
            <person name="Ding M."/>
            <person name="Ye W."/>
            <person name="Kirkbride R.C."/>
            <person name="Jenkins J."/>
            <person name="Plott C."/>
            <person name="Lovell J."/>
            <person name="Lin Y.M."/>
            <person name="Vaughn R."/>
            <person name="Liu B."/>
            <person name="Simpson S."/>
            <person name="Scheffler B.E."/>
            <person name="Wen L."/>
            <person name="Saski C.A."/>
            <person name="Grover C.E."/>
            <person name="Hu G."/>
            <person name="Conover J.L."/>
            <person name="Carlson J.W."/>
            <person name="Shu S."/>
            <person name="Boston L.B."/>
            <person name="Williams M."/>
            <person name="Peterson D.G."/>
            <person name="McGee K."/>
            <person name="Jones D.C."/>
            <person name="Wendel J.F."/>
            <person name="Stelly D.M."/>
            <person name="Grimwood J."/>
            <person name="Schmutz J."/>
        </authorList>
    </citation>
    <scope>NUCLEOTIDE SEQUENCE [LARGE SCALE GENOMIC DNA]</scope>
    <source>
        <strain evidence="1">cv. TM-1</strain>
    </source>
</reference>
<gene>
    <name evidence="2" type="primary">LOC107926573</name>
</gene>
<keyword evidence="1" id="KW-1185">Reference proteome</keyword>
<reference evidence="2" key="2">
    <citation type="submission" date="2025-08" db="UniProtKB">
        <authorList>
            <consortium name="RefSeq"/>
        </authorList>
    </citation>
    <scope>IDENTIFICATION</scope>
</reference>
<dbReference type="GeneID" id="107926573"/>
<name>A0A1U8LEC9_GOSHI</name>
<evidence type="ECO:0000313" key="2">
    <source>
        <dbReference type="RefSeq" id="XP_016712951.1"/>
    </source>
</evidence>
<dbReference type="KEGG" id="ghi:107926573"/>